<evidence type="ECO:0000259" key="2">
    <source>
        <dbReference type="Pfam" id="PF24054"/>
    </source>
</evidence>
<evidence type="ECO:0000313" key="4">
    <source>
        <dbReference type="Proteomes" id="UP000799779"/>
    </source>
</evidence>
<gene>
    <name evidence="3" type="ORF">P154DRAFT_517682</name>
</gene>
<feature type="region of interest" description="Disordered" evidence="1">
    <location>
        <begin position="117"/>
        <end position="302"/>
    </location>
</feature>
<sequence length="802" mass="87558">MLRLRVTVQRHALPALNIIWSVPATASPQAYTIARLLEDINNVVPLEADDWGLDDYAVEVGGFECLHFSPVLQSLKDDDHLTIRPLLTAEVRARTLSGRLQISEGGQHLVDGIPFGRPYLRTPNRPPVGIPPRKKQRLLEETPFTSTALTTAASERASPRQDSSAGAQSERSGSSDKVVRFQEPVTNELGSSEEDEDFVPDDMEMDNISDDASDEPPSESEASNDTESSIVSSDSDASDSAADSDSDAESDSDDSTSDSDSSSESSDSDSDERIEMLKMGPPGRGTKKTQNRNQRRRESNALKRLIKEGTLPENATLADLRLHQNNPPKKDVKEKSKVATWENKMRSTIKAAKMNGALESAPIFHDDLSMEQRREVLLAQLGLDEPVDDPAIAGTLAHGDISDEAVNDHAMENVPDEADLDTAHEAMEIMEKTKTLEHAHIVDQSLSGQDEASKQEKGGRFISKEIADIVDNIKTNTANGKESRGVSPKPSIHHHANQSDGNPIEEANVMNDGENNGAPDCTPVLTATPALRRLTVNTAAFARILRQKTTHPGKNPPGKGVQPRSTSRPETETGVQVGKNTDPDLWKSTIKLSAFECWHEDVELSAPPFPFKQDWDESVKSLRDKSKKNKNKNKKRRITYDELSTVDGGPSLDYDDYGENDTAAIETQIVNDVNSAPSSPIDFPDLPADLGTLPDLQHGDVKKGAFIVFKYLKVDFSFNGPEMSGFVTACILEEGDSGGAVGMIPLQLAQRDIEKPKVEEKGRNGKRKFGLLHTGGEEAEDGMLSLDFIQLMEAKLLQAGPA</sequence>
<name>A0A6A5X270_9PLEO</name>
<feature type="compositionally biased region" description="Basic residues" evidence="1">
    <location>
        <begin position="285"/>
        <end position="295"/>
    </location>
</feature>
<dbReference type="OrthoDB" id="5368821at2759"/>
<proteinExistence type="predicted"/>
<dbReference type="Pfam" id="PF24054">
    <property type="entry name" value="DUF7357"/>
    <property type="match status" value="1"/>
</dbReference>
<dbReference type="InterPro" id="IPR055781">
    <property type="entry name" value="DUF7357"/>
</dbReference>
<evidence type="ECO:0000256" key="1">
    <source>
        <dbReference type="SAM" id="MobiDB-lite"/>
    </source>
</evidence>
<feature type="compositionally biased region" description="Polar residues" evidence="1">
    <location>
        <begin position="143"/>
        <end position="153"/>
    </location>
</feature>
<protein>
    <recommendedName>
        <fullName evidence="2">DUF7357 domain-containing protein</fullName>
    </recommendedName>
</protein>
<dbReference type="AlphaFoldDB" id="A0A6A5X270"/>
<feature type="region of interest" description="Disordered" evidence="1">
    <location>
        <begin position="473"/>
        <end position="524"/>
    </location>
</feature>
<feature type="compositionally biased region" description="Polar residues" evidence="1">
    <location>
        <begin position="160"/>
        <end position="172"/>
    </location>
</feature>
<accession>A0A6A5X270</accession>
<keyword evidence="4" id="KW-1185">Reference proteome</keyword>
<feature type="compositionally biased region" description="Low complexity" evidence="1">
    <location>
        <begin position="225"/>
        <end position="241"/>
    </location>
</feature>
<evidence type="ECO:0000313" key="3">
    <source>
        <dbReference type="EMBL" id="KAF2006625.1"/>
    </source>
</evidence>
<reference evidence="3" key="1">
    <citation type="journal article" date="2020" name="Stud. Mycol.">
        <title>101 Dothideomycetes genomes: a test case for predicting lifestyles and emergence of pathogens.</title>
        <authorList>
            <person name="Haridas S."/>
            <person name="Albert R."/>
            <person name="Binder M."/>
            <person name="Bloem J."/>
            <person name="Labutti K."/>
            <person name="Salamov A."/>
            <person name="Andreopoulos B."/>
            <person name="Baker S."/>
            <person name="Barry K."/>
            <person name="Bills G."/>
            <person name="Bluhm B."/>
            <person name="Cannon C."/>
            <person name="Castanera R."/>
            <person name="Culley D."/>
            <person name="Daum C."/>
            <person name="Ezra D."/>
            <person name="Gonzalez J."/>
            <person name="Henrissat B."/>
            <person name="Kuo A."/>
            <person name="Liang C."/>
            <person name="Lipzen A."/>
            <person name="Lutzoni F."/>
            <person name="Magnuson J."/>
            <person name="Mondo S."/>
            <person name="Nolan M."/>
            <person name="Ohm R."/>
            <person name="Pangilinan J."/>
            <person name="Park H.-J."/>
            <person name="Ramirez L."/>
            <person name="Alfaro M."/>
            <person name="Sun H."/>
            <person name="Tritt A."/>
            <person name="Yoshinaga Y."/>
            <person name="Zwiers L.-H."/>
            <person name="Turgeon B."/>
            <person name="Goodwin S."/>
            <person name="Spatafora J."/>
            <person name="Crous P."/>
            <person name="Grigoriev I."/>
        </authorList>
    </citation>
    <scope>NUCLEOTIDE SEQUENCE</scope>
    <source>
        <strain evidence="3">CBS 123094</strain>
    </source>
</reference>
<dbReference type="EMBL" id="ML977559">
    <property type="protein sequence ID" value="KAF2006625.1"/>
    <property type="molecule type" value="Genomic_DNA"/>
</dbReference>
<feature type="compositionally biased region" description="Acidic residues" evidence="1">
    <location>
        <begin position="242"/>
        <end position="257"/>
    </location>
</feature>
<feature type="domain" description="DUF7357" evidence="2">
    <location>
        <begin position="2"/>
        <end position="133"/>
    </location>
</feature>
<dbReference type="Proteomes" id="UP000799779">
    <property type="component" value="Unassembled WGS sequence"/>
</dbReference>
<feature type="region of interest" description="Disordered" evidence="1">
    <location>
        <begin position="546"/>
        <end position="582"/>
    </location>
</feature>
<organism evidence="3 4">
    <name type="scientific">Amniculicola lignicola CBS 123094</name>
    <dbReference type="NCBI Taxonomy" id="1392246"/>
    <lineage>
        <taxon>Eukaryota</taxon>
        <taxon>Fungi</taxon>
        <taxon>Dikarya</taxon>
        <taxon>Ascomycota</taxon>
        <taxon>Pezizomycotina</taxon>
        <taxon>Dothideomycetes</taxon>
        <taxon>Pleosporomycetidae</taxon>
        <taxon>Pleosporales</taxon>
        <taxon>Amniculicolaceae</taxon>
        <taxon>Amniculicola</taxon>
    </lineage>
</organism>
<feature type="compositionally biased region" description="Acidic residues" evidence="1">
    <location>
        <begin position="191"/>
        <end position="224"/>
    </location>
</feature>